<dbReference type="SUPFAM" id="SSF48371">
    <property type="entry name" value="ARM repeat"/>
    <property type="match status" value="1"/>
</dbReference>
<evidence type="ECO:0000313" key="2">
    <source>
        <dbReference type="Proteomes" id="UP000295781"/>
    </source>
</evidence>
<sequence>MTKAIVWKKLKHARGPATRVPAQVQQLLAEDGEQRDDAFSALQDTLIEKGRWFEASAPAVALLLDTAPKASEPDLLLVLAADALGADHMRAWLAPRDEALPAEAVTVHEAALARKQALLGWLEGGRPPARAAAAVVLATLPEIGGEALSLLRRRALDDPEPVVRASALLALGRLSAGDDDAVRIIDAARGAEHPLVRGAGTVAWLRFDAGRSFAEVAEGIEAWLGWQPTEPWTPEQTWLPWFGGLGLSWYTTKLPLGAAASALVALTHQRGASGDLVQTALHLGSGAPSGRVMRRLSAMVLDLGGFMQFGESYVALPEELSPEQRAIAEGLARTELVPIAGLGVPACGASRRRWIGLAPPGPVEREVEVEIAGSKKILPVWRAWKELLSSGVERSGPIPPPLDGMLTGHDRWRAIVEFDSESYGFACYMDPDQLERQLAAIPHDEELLRQAAEVADDLASRFAAAAREQLRVEPSFTTSAMLLLPLVRAGRRIEQRWEILIHPGDEPQVREIFQALAPERREAWVLDYLDRRLAGRETMYVISIAKTALPFVALALTPRTVEALARTLTWYKEQVADSDADELFERLRELAAGQPDLVRALGATG</sequence>
<dbReference type="InterPro" id="IPR016024">
    <property type="entry name" value="ARM-type_fold"/>
</dbReference>
<reference evidence="1 2" key="1">
    <citation type="submission" date="2015-09" db="EMBL/GenBank/DDBJ databases">
        <title>Sorangium comparison.</title>
        <authorList>
            <person name="Zaburannyi N."/>
            <person name="Bunk B."/>
            <person name="Overmann J."/>
            <person name="Mueller R."/>
        </authorList>
    </citation>
    <scope>NUCLEOTIDE SEQUENCE [LARGE SCALE GENOMIC DNA]</scope>
    <source>
        <strain evidence="1 2">So ceGT47</strain>
    </source>
</reference>
<evidence type="ECO:0008006" key="3">
    <source>
        <dbReference type="Google" id="ProtNLM"/>
    </source>
</evidence>
<protein>
    <recommendedName>
        <fullName evidence="3">HEAT repeat domain-containing protein</fullName>
    </recommendedName>
</protein>
<accession>A0A4P2PZN7</accession>
<name>A0A4P2PZN7_SORCE</name>
<dbReference type="EMBL" id="CP012670">
    <property type="protein sequence ID" value="AUX22076.1"/>
    <property type="molecule type" value="Genomic_DNA"/>
</dbReference>
<proteinExistence type="predicted"/>
<dbReference type="AlphaFoldDB" id="A0A4P2PZN7"/>
<organism evidence="1 2">
    <name type="scientific">Sorangium cellulosum</name>
    <name type="common">Polyangium cellulosum</name>
    <dbReference type="NCBI Taxonomy" id="56"/>
    <lineage>
        <taxon>Bacteria</taxon>
        <taxon>Pseudomonadati</taxon>
        <taxon>Myxococcota</taxon>
        <taxon>Polyangia</taxon>
        <taxon>Polyangiales</taxon>
        <taxon>Polyangiaceae</taxon>
        <taxon>Sorangium</taxon>
    </lineage>
</organism>
<dbReference type="RefSeq" id="WP_165373178.1">
    <property type="nucleotide sequence ID" value="NZ_CP012670.1"/>
</dbReference>
<dbReference type="Proteomes" id="UP000295781">
    <property type="component" value="Chromosome"/>
</dbReference>
<evidence type="ECO:0000313" key="1">
    <source>
        <dbReference type="EMBL" id="AUX22076.1"/>
    </source>
</evidence>
<gene>
    <name evidence="1" type="ORF">SOCEGT47_025770</name>
</gene>